<dbReference type="AlphaFoldDB" id="A0A0K6IW22"/>
<dbReference type="Proteomes" id="UP000182108">
    <property type="component" value="Unassembled WGS sequence"/>
</dbReference>
<protein>
    <recommendedName>
        <fullName evidence="3">PilZ domain</fullName>
    </recommendedName>
</protein>
<dbReference type="EMBL" id="CYHH01000008">
    <property type="protein sequence ID" value="CUB07537.1"/>
    <property type="molecule type" value="Genomic_DNA"/>
</dbReference>
<evidence type="ECO:0000313" key="2">
    <source>
        <dbReference type="Proteomes" id="UP000182108"/>
    </source>
</evidence>
<evidence type="ECO:0008006" key="3">
    <source>
        <dbReference type="Google" id="ProtNLM"/>
    </source>
</evidence>
<keyword evidence="2" id="KW-1185">Reference proteome</keyword>
<dbReference type="RefSeq" id="WP_055423817.1">
    <property type="nucleotide sequence ID" value="NZ_CYHH01000008.1"/>
</dbReference>
<organism evidence="1 2">
    <name type="scientific">Tepidiphilus thermophilus</name>
    <dbReference type="NCBI Taxonomy" id="876478"/>
    <lineage>
        <taxon>Bacteria</taxon>
        <taxon>Pseudomonadati</taxon>
        <taxon>Pseudomonadota</taxon>
        <taxon>Hydrogenophilia</taxon>
        <taxon>Hydrogenophilales</taxon>
        <taxon>Hydrogenophilaceae</taxon>
        <taxon>Tepidiphilus</taxon>
    </lineage>
</organism>
<dbReference type="OrthoDB" id="5297707at2"/>
<reference evidence="2" key="1">
    <citation type="submission" date="2015-08" db="EMBL/GenBank/DDBJ databases">
        <authorList>
            <person name="Babu N.S."/>
            <person name="Beckwith C.J."/>
            <person name="Beseler K.G."/>
            <person name="Brison A."/>
            <person name="Carone J.V."/>
            <person name="Caskin T.P."/>
            <person name="Diamond M."/>
            <person name="Durham M.E."/>
            <person name="Foxe J.M."/>
            <person name="Go M."/>
            <person name="Henderson B.A."/>
            <person name="Jones I.B."/>
            <person name="McGettigan J.A."/>
            <person name="Micheletti S.J."/>
            <person name="Nasrallah M.E."/>
            <person name="Ortiz D."/>
            <person name="Piller C.R."/>
            <person name="Privatt S.R."/>
            <person name="Schneider S.L."/>
            <person name="Sharp S."/>
            <person name="Smith T.C."/>
            <person name="Stanton J.D."/>
            <person name="Ullery H.E."/>
            <person name="Wilson R.J."/>
            <person name="Serrano M.G."/>
            <person name="Buck G."/>
            <person name="Lee V."/>
            <person name="Wang Y."/>
            <person name="Carvalho R."/>
            <person name="Voegtly L."/>
            <person name="Shi R."/>
            <person name="Duckworth R."/>
            <person name="Johnson A."/>
            <person name="Loviza R."/>
            <person name="Walstead R."/>
            <person name="Shah Z."/>
            <person name="Kiflezghi M."/>
            <person name="Wade K."/>
            <person name="Ball S.L."/>
            <person name="Bradley K.W."/>
            <person name="Asai D.J."/>
            <person name="Bowman C.A."/>
            <person name="Russell D.A."/>
            <person name="Pope W.H."/>
            <person name="Jacobs-Sera D."/>
            <person name="Hendrix R.W."/>
            <person name="Hatfull G.F."/>
        </authorList>
    </citation>
    <scope>NUCLEOTIDE SEQUENCE [LARGE SCALE GENOMIC DNA]</scope>
    <source>
        <strain evidence="2">JCM 19170</strain>
    </source>
</reference>
<evidence type="ECO:0000313" key="1">
    <source>
        <dbReference type="EMBL" id="CUB07537.1"/>
    </source>
</evidence>
<proteinExistence type="predicted"/>
<name>A0A0K6IW22_9PROT</name>
<sequence length="446" mass="50281">MIDEQQVEELRAQMARVVIRDDPAWMAEEARPLLASIDETLQQAGDLAFPLPSDLVVALQRVLSTAMDRLENGVEEARRNPRVANIFAAFALRTYLLALVSRVGLPAGFWRTLTGLCLSLLHEGNAAIRGELAWLLALAAADPRFMDARELLWALRWVQSNDPVIVLHRPGEAEEDGFVMSLQLDEPPEPKAWFFKRADSPEPSLSFSLEELAKRAEEEIRQLDGIDWTMRRRVEGGVTADGRVALLRELLDRWRYGWQQRLPRKPFDAMAELLVGWEDVLRQRMGLPTHIRPVRVTDVSISGYELRWTDREQALFFPGQVVAIRAGGDLRWILALVRWLRQHPHGLQMGIQAVGFEPEVVALSHGKPAPPGFPAQMALAVRKTPPLRVQPALICPTGTIAGSRLAMASEPAVGQWLLSQVRFIRFEAQTRCVEVLQYEVDPFPED</sequence>
<accession>A0A0K6IW22</accession>
<gene>
    <name evidence="1" type="ORF">Ga0061068_10865</name>
</gene>